<dbReference type="PIRSF" id="PIRSF038973">
    <property type="entry name" value="SpoIIM"/>
    <property type="match status" value="1"/>
</dbReference>
<dbReference type="Proteomes" id="UP000824074">
    <property type="component" value="Unassembled WGS sequence"/>
</dbReference>
<feature type="transmembrane region" description="Helical" evidence="1">
    <location>
        <begin position="83"/>
        <end position="110"/>
    </location>
</feature>
<feature type="non-terminal residue" evidence="2">
    <location>
        <position position="1"/>
    </location>
</feature>
<name>A0A9D1IQJ4_9FIRM</name>
<organism evidence="2 3">
    <name type="scientific">Candidatus Aphodocola excrementigallinarum</name>
    <dbReference type="NCBI Taxonomy" id="2840670"/>
    <lineage>
        <taxon>Bacteria</taxon>
        <taxon>Bacillati</taxon>
        <taxon>Bacillota</taxon>
        <taxon>Bacilli</taxon>
        <taxon>Candidatus Aphodocola</taxon>
    </lineage>
</organism>
<feature type="transmembrane region" description="Helical" evidence="1">
    <location>
        <begin position="37"/>
        <end position="63"/>
    </location>
</feature>
<dbReference type="AlphaFoldDB" id="A0A9D1IQJ4"/>
<evidence type="ECO:0000256" key="1">
    <source>
        <dbReference type="SAM" id="Phobius"/>
    </source>
</evidence>
<dbReference type="Pfam" id="PF01944">
    <property type="entry name" value="SpoIIM"/>
    <property type="match status" value="1"/>
</dbReference>
<reference evidence="2" key="1">
    <citation type="submission" date="2020-10" db="EMBL/GenBank/DDBJ databases">
        <authorList>
            <person name="Gilroy R."/>
        </authorList>
    </citation>
    <scope>NUCLEOTIDE SEQUENCE</scope>
    <source>
        <strain evidence="2">CHK193-30670</strain>
    </source>
</reference>
<dbReference type="EMBL" id="DVMT01000064">
    <property type="protein sequence ID" value="HIU40906.1"/>
    <property type="molecule type" value="Genomic_DNA"/>
</dbReference>
<keyword evidence="1" id="KW-1133">Transmembrane helix</keyword>
<comment type="caution">
    <text evidence="2">The sequence shown here is derived from an EMBL/GenBank/DDBJ whole genome shotgun (WGS) entry which is preliminary data.</text>
</comment>
<feature type="transmembrane region" description="Helical" evidence="1">
    <location>
        <begin position="131"/>
        <end position="152"/>
    </location>
</feature>
<accession>A0A9D1IQJ4</accession>
<dbReference type="InterPro" id="IPR014196">
    <property type="entry name" value="SpoIIM"/>
</dbReference>
<evidence type="ECO:0000313" key="2">
    <source>
        <dbReference type="EMBL" id="HIU40906.1"/>
    </source>
</evidence>
<evidence type="ECO:0000313" key="3">
    <source>
        <dbReference type="Proteomes" id="UP000824074"/>
    </source>
</evidence>
<sequence length="164" mass="18447">LLKEQVGTYFSSIKKLSSDVFGINVFLSESLNNTLQLLIIFILGISMIGVFAVVIILFFKGFMLGTTLSVIILNYQLKGVVGALLYVFPVMIINILIYVFLSFFALHASIKFLKALLKKDNLNFKTFLGKYLLAFIISIILIIVTCMLDAYLTPLLLKLFTFII</sequence>
<gene>
    <name evidence="2" type="ORF">IAB68_06395</name>
</gene>
<keyword evidence="1" id="KW-0812">Transmembrane</keyword>
<reference evidence="2" key="2">
    <citation type="journal article" date="2021" name="PeerJ">
        <title>Extensive microbial diversity within the chicken gut microbiome revealed by metagenomics and culture.</title>
        <authorList>
            <person name="Gilroy R."/>
            <person name="Ravi A."/>
            <person name="Getino M."/>
            <person name="Pursley I."/>
            <person name="Horton D.L."/>
            <person name="Alikhan N.F."/>
            <person name="Baker D."/>
            <person name="Gharbi K."/>
            <person name="Hall N."/>
            <person name="Watson M."/>
            <person name="Adriaenssens E.M."/>
            <person name="Foster-Nyarko E."/>
            <person name="Jarju S."/>
            <person name="Secka A."/>
            <person name="Antonio M."/>
            <person name="Oren A."/>
            <person name="Chaudhuri R.R."/>
            <person name="La Ragione R."/>
            <person name="Hildebrand F."/>
            <person name="Pallen M.J."/>
        </authorList>
    </citation>
    <scope>NUCLEOTIDE SEQUENCE</scope>
    <source>
        <strain evidence="2">CHK193-30670</strain>
    </source>
</reference>
<dbReference type="InterPro" id="IPR002798">
    <property type="entry name" value="SpoIIM-like"/>
</dbReference>
<keyword evidence="1" id="KW-0472">Membrane</keyword>
<protein>
    <submittedName>
        <fullName evidence="2">Stage II sporulation protein M</fullName>
    </submittedName>
</protein>
<proteinExistence type="predicted"/>